<dbReference type="STRING" id="1472767.AOX59_06420"/>
<keyword evidence="3" id="KW-1185">Reference proteome</keyword>
<dbReference type="Proteomes" id="UP000050331">
    <property type="component" value="Chromosome"/>
</dbReference>
<keyword evidence="1" id="KW-0472">Membrane</keyword>
<dbReference type="OrthoDB" id="2428698at2"/>
<feature type="transmembrane region" description="Helical" evidence="1">
    <location>
        <begin position="20"/>
        <end position="36"/>
    </location>
</feature>
<evidence type="ECO:0000313" key="2">
    <source>
        <dbReference type="EMBL" id="ALX48271.1"/>
    </source>
</evidence>
<proteinExistence type="predicted"/>
<evidence type="ECO:0000256" key="1">
    <source>
        <dbReference type="SAM" id="Phobius"/>
    </source>
</evidence>
<feature type="transmembrane region" description="Helical" evidence="1">
    <location>
        <begin position="42"/>
        <end position="61"/>
    </location>
</feature>
<keyword evidence="1" id="KW-0812">Transmembrane</keyword>
<sequence length="84" mass="9669">MSKKSEKYFSKIDKWREKYGSLTIALLCLYNVFINWGSRWGFTILFILGVLICGTIGVFDIKRAVQKKKVKVYFLLVQLTGALA</sequence>
<reference evidence="2 3" key="1">
    <citation type="submission" date="2016-01" db="EMBL/GenBank/DDBJ databases">
        <title>Complete genome sequence of strain Lentibacillus amyloliquefaciens LAM0015T isolated from saline sediment.</title>
        <authorList>
            <person name="Wang J.-L."/>
            <person name="He M.-X."/>
        </authorList>
    </citation>
    <scope>NUCLEOTIDE SEQUENCE [LARGE SCALE GENOMIC DNA]</scope>
    <source>
        <strain evidence="2 3">LAM0015</strain>
    </source>
</reference>
<dbReference type="AlphaFoldDB" id="A0A0U3WEQ2"/>
<accession>A0A0U3WEQ2</accession>
<dbReference type="RefSeq" id="WP_068443462.1">
    <property type="nucleotide sequence ID" value="NZ_CP013862.1"/>
</dbReference>
<keyword evidence="1" id="KW-1133">Transmembrane helix</keyword>
<name>A0A0U3WEQ2_9BACI</name>
<evidence type="ECO:0000313" key="3">
    <source>
        <dbReference type="Proteomes" id="UP000050331"/>
    </source>
</evidence>
<organism evidence="2 3">
    <name type="scientific">Lentibacillus amyloliquefaciens</name>
    <dbReference type="NCBI Taxonomy" id="1472767"/>
    <lineage>
        <taxon>Bacteria</taxon>
        <taxon>Bacillati</taxon>
        <taxon>Bacillota</taxon>
        <taxon>Bacilli</taxon>
        <taxon>Bacillales</taxon>
        <taxon>Bacillaceae</taxon>
        <taxon>Lentibacillus</taxon>
    </lineage>
</organism>
<protein>
    <submittedName>
        <fullName evidence="2">Uncharacterized protein</fullName>
    </submittedName>
</protein>
<dbReference type="KEGG" id="lao:AOX59_06420"/>
<gene>
    <name evidence="2" type="ORF">AOX59_06420</name>
</gene>
<dbReference type="EMBL" id="CP013862">
    <property type="protein sequence ID" value="ALX48271.1"/>
    <property type="molecule type" value="Genomic_DNA"/>
</dbReference>